<keyword evidence="2" id="KW-0285">Flavoprotein</keyword>
<dbReference type="InterPro" id="IPR023166">
    <property type="entry name" value="BaiN-like_dom_sf"/>
</dbReference>
<evidence type="ECO:0000256" key="3">
    <source>
        <dbReference type="ARBA" id="ARBA00022827"/>
    </source>
</evidence>
<dbReference type="Gene3D" id="1.10.8.260">
    <property type="entry name" value="HI0933 insert domain-like"/>
    <property type="match status" value="1"/>
</dbReference>
<gene>
    <name evidence="6" type="ORF">INT08_09915</name>
</gene>
<dbReference type="InterPro" id="IPR004792">
    <property type="entry name" value="BaiN-like"/>
</dbReference>
<evidence type="ECO:0000259" key="5">
    <source>
        <dbReference type="Pfam" id="PF22780"/>
    </source>
</evidence>
<feature type="domain" description="RsdA/BaiN/AoA(So)-like insert" evidence="5">
    <location>
        <begin position="189"/>
        <end position="337"/>
    </location>
</feature>
<evidence type="ECO:0000256" key="2">
    <source>
        <dbReference type="ARBA" id="ARBA00022630"/>
    </source>
</evidence>
<dbReference type="Proteomes" id="UP000619838">
    <property type="component" value="Unassembled WGS sequence"/>
</dbReference>
<reference evidence="6 7" key="1">
    <citation type="journal article" date="2020" name="Microorganisms">
        <title>Simultaneous Genome Sequencing of Prosthecochloris ethylica and Desulfuromonas acetoxidans within a Syntrophic Mixture Reveals Unique Pili and Protein Interactions.</title>
        <authorList>
            <person name="Kyndt J.A."/>
            <person name="Van Beeumen J.J."/>
            <person name="Meyer T.E."/>
        </authorList>
    </citation>
    <scope>NUCLEOTIDE SEQUENCE [LARGE SCALE GENOMIC DNA]</scope>
    <source>
        <strain evidence="6 7">N3</strain>
    </source>
</reference>
<sequence length="413" mass="44349">MFAAVAARFRAREQGVTDRDFQILLIERNRRPGAKISISGGGKCNVTHDGDVRELMAKGFLRASEQRFLRHALYNFSNTDLRDLLCRCGVDTVVREDGHVFPSSGSADDIVRACLQLLNEAGVRVVTQRRVIGIVCRKSGFAVQTSSGTSVAPRLIIATGGVSYPHTGSTGDGLDFARACGHSIVPPSPALAPVFLEPAPRSELAGVSLRDVVLGVSGEGESHVFRGDLLFTHKGLSGPAVFSLSRDIADIMRRGSRPHVSIDLLPDCSVQELEAHMLRYASGGGGRYVRTFLREYRTVPAALIGRILRQAGIGTEEKWGNLGKKARRSLQEALKNYCPGRVQAVPLDAGEVSAGGVSLDEVNAKTMESRRCCRLFFCGEVLDYCGEVGGFNLQAAWSTGWLAGQSAGSSVSA</sequence>
<comment type="caution">
    <text evidence="6">The sequence shown here is derived from an EMBL/GenBank/DDBJ whole genome shotgun (WGS) entry which is preliminary data.</text>
</comment>
<dbReference type="SUPFAM" id="SSF51905">
    <property type="entry name" value="FAD/NAD(P)-binding domain"/>
    <property type="match status" value="1"/>
</dbReference>
<dbReference type="NCBIfam" id="TIGR00275">
    <property type="entry name" value="aminoacetone oxidase family FAD-binding enzyme"/>
    <property type="match status" value="1"/>
</dbReference>
<protein>
    <submittedName>
        <fullName evidence="6">NAD(P)/FAD-dependent oxidoreductase</fullName>
    </submittedName>
</protein>
<dbReference type="InterPro" id="IPR036188">
    <property type="entry name" value="FAD/NAD-bd_sf"/>
</dbReference>
<evidence type="ECO:0000256" key="1">
    <source>
        <dbReference type="ARBA" id="ARBA00001974"/>
    </source>
</evidence>
<dbReference type="SUPFAM" id="SSF160996">
    <property type="entry name" value="HI0933 insert domain-like"/>
    <property type="match status" value="1"/>
</dbReference>
<evidence type="ECO:0000313" key="6">
    <source>
        <dbReference type="EMBL" id="MBF0637482.1"/>
    </source>
</evidence>
<keyword evidence="7" id="KW-1185">Reference proteome</keyword>
<dbReference type="Pfam" id="PF22780">
    <property type="entry name" value="HI0933_like_1st"/>
    <property type="match status" value="1"/>
</dbReference>
<dbReference type="InterPro" id="IPR057661">
    <property type="entry name" value="RsdA/BaiN/AoA(So)_Rossmann"/>
</dbReference>
<keyword evidence="3" id="KW-0274">FAD</keyword>
<comment type="cofactor">
    <cofactor evidence="1">
        <name>FAD</name>
        <dbReference type="ChEBI" id="CHEBI:57692"/>
    </cofactor>
</comment>
<dbReference type="Gene3D" id="2.40.30.10">
    <property type="entry name" value="Translation factors"/>
    <property type="match status" value="1"/>
</dbReference>
<dbReference type="InterPro" id="IPR055178">
    <property type="entry name" value="RsdA/BaiN/AoA(So)-like_dom"/>
</dbReference>
<dbReference type="EMBL" id="JADGII010000022">
    <property type="protein sequence ID" value="MBF0637482.1"/>
    <property type="molecule type" value="Genomic_DNA"/>
</dbReference>
<feature type="domain" description="RsdA/BaiN/AoA(So)-like Rossmann fold-like" evidence="4">
    <location>
        <begin position="17"/>
        <end position="405"/>
    </location>
</feature>
<accession>A0ABR9XTU2</accession>
<dbReference type="Gene3D" id="3.50.50.60">
    <property type="entry name" value="FAD/NAD(P)-binding domain"/>
    <property type="match status" value="1"/>
</dbReference>
<organism evidence="6 7">
    <name type="scientific">Prosthecochloris ethylica</name>
    <dbReference type="NCBI Taxonomy" id="2743976"/>
    <lineage>
        <taxon>Bacteria</taxon>
        <taxon>Pseudomonadati</taxon>
        <taxon>Chlorobiota</taxon>
        <taxon>Chlorobiia</taxon>
        <taxon>Chlorobiales</taxon>
        <taxon>Chlorobiaceae</taxon>
        <taxon>Prosthecochloris</taxon>
    </lineage>
</organism>
<proteinExistence type="predicted"/>
<dbReference type="Pfam" id="PF03486">
    <property type="entry name" value="HI0933_like"/>
    <property type="match status" value="1"/>
</dbReference>
<name>A0ABR9XTU2_9CHLB</name>
<dbReference type="PANTHER" id="PTHR42887:SF2">
    <property type="entry name" value="OS12G0638800 PROTEIN"/>
    <property type="match status" value="1"/>
</dbReference>
<evidence type="ECO:0000259" key="4">
    <source>
        <dbReference type="Pfam" id="PF03486"/>
    </source>
</evidence>
<evidence type="ECO:0000313" key="7">
    <source>
        <dbReference type="Proteomes" id="UP000619838"/>
    </source>
</evidence>
<dbReference type="PANTHER" id="PTHR42887">
    <property type="entry name" value="OS12G0638800 PROTEIN"/>
    <property type="match status" value="1"/>
</dbReference>